<evidence type="ECO:0000313" key="4">
    <source>
        <dbReference type="Proteomes" id="UP001236569"/>
    </source>
</evidence>
<organism evidence="3 4">
    <name type="scientific">Flectobacillus longus</name>
    <dbReference type="NCBI Taxonomy" id="2984207"/>
    <lineage>
        <taxon>Bacteria</taxon>
        <taxon>Pseudomonadati</taxon>
        <taxon>Bacteroidota</taxon>
        <taxon>Cytophagia</taxon>
        <taxon>Cytophagales</taxon>
        <taxon>Flectobacillaceae</taxon>
        <taxon>Flectobacillus</taxon>
    </lineage>
</organism>
<protein>
    <submittedName>
        <fullName evidence="3">DUF4129 domain-containing protein</fullName>
    </submittedName>
</protein>
<feature type="transmembrane region" description="Helical" evidence="1">
    <location>
        <begin position="21"/>
        <end position="42"/>
    </location>
</feature>
<reference evidence="3 4" key="1">
    <citation type="submission" date="2023-05" db="EMBL/GenBank/DDBJ databases">
        <title>Novel species of genus Flectobacillus isolated from stream in China.</title>
        <authorList>
            <person name="Lu H."/>
        </authorList>
    </citation>
    <scope>NUCLEOTIDE SEQUENCE [LARGE SCALE GENOMIC DNA]</scope>
    <source>
        <strain evidence="3 4">DC10W</strain>
    </source>
</reference>
<dbReference type="Proteomes" id="UP001236569">
    <property type="component" value="Unassembled WGS sequence"/>
</dbReference>
<dbReference type="InterPro" id="IPR025403">
    <property type="entry name" value="TgpA-like_C"/>
</dbReference>
<keyword evidence="1" id="KW-0472">Membrane</keyword>
<accession>A0ABT6YVQ2</accession>
<dbReference type="Pfam" id="PF13559">
    <property type="entry name" value="DUF4129"/>
    <property type="match status" value="1"/>
</dbReference>
<keyword evidence="1" id="KW-1133">Transmembrane helix</keyword>
<evidence type="ECO:0000256" key="1">
    <source>
        <dbReference type="SAM" id="Phobius"/>
    </source>
</evidence>
<feature type="transmembrane region" description="Helical" evidence="1">
    <location>
        <begin position="111"/>
        <end position="130"/>
    </location>
</feature>
<evidence type="ECO:0000313" key="3">
    <source>
        <dbReference type="EMBL" id="MDI9867601.1"/>
    </source>
</evidence>
<proteinExistence type="predicted"/>
<feature type="domain" description="Protein-glutamine gamma-glutamyltransferase-like C-terminal" evidence="2">
    <location>
        <begin position="181"/>
        <end position="241"/>
    </location>
</feature>
<dbReference type="EMBL" id="JASHID010000039">
    <property type="protein sequence ID" value="MDI9867601.1"/>
    <property type="molecule type" value="Genomic_DNA"/>
</dbReference>
<evidence type="ECO:0000259" key="2">
    <source>
        <dbReference type="Pfam" id="PF13559"/>
    </source>
</evidence>
<gene>
    <name evidence="3" type="ORF">QM480_24865</name>
</gene>
<comment type="caution">
    <text evidence="3">The sequence shown here is derived from an EMBL/GenBank/DDBJ whole genome shotgun (WGS) entry which is preliminary data.</text>
</comment>
<keyword evidence="1" id="KW-0812">Transmembrane</keyword>
<sequence>MKLVLYFSNSKMSVKKKYIPITLKYVILCFWVTLMPVCRLQGQISRVDSLTQLSPPKQPDKTLTSFRKEKKYQYQAAPIEQMSWSGRLWLMFLRWIAQFFEKSTTGKSLKIGMYVFLAIVIIFVIMKLIGIEFANIFGRKDQPISIDYQVLEQDIHALDFEKAIEGALSTQQFRLATRLYYLQVLKSLSNQDLIEWRLNKTNRSYIYELKPIELRQEFESLTTLFEYIWYGDFLISAIEFESIQNQFSNFNRSITRSRR</sequence>
<keyword evidence="4" id="KW-1185">Reference proteome</keyword>
<dbReference type="RefSeq" id="WP_283372222.1">
    <property type="nucleotide sequence ID" value="NZ_JASHID010000039.1"/>
</dbReference>
<name>A0ABT6YVQ2_9BACT</name>